<dbReference type="InterPro" id="IPR039719">
    <property type="entry name" value="FBXO28"/>
</dbReference>
<evidence type="ECO:0000256" key="1">
    <source>
        <dbReference type="SAM" id="Coils"/>
    </source>
</evidence>
<dbReference type="Pfam" id="PF12937">
    <property type="entry name" value="F-box-like"/>
    <property type="match status" value="1"/>
</dbReference>
<feature type="domain" description="F-box" evidence="3">
    <location>
        <begin position="1"/>
        <end position="44"/>
    </location>
</feature>
<dbReference type="AlphaFoldDB" id="A0AA38XPE6"/>
<reference evidence="4" key="1">
    <citation type="submission" date="2022-10" db="EMBL/GenBank/DDBJ databases">
        <title>Culturing micro-colonial fungi from biological soil crusts in the Mojave desert and describing Neophaeococcomyces mojavensis, and introducing the new genera and species Taxawa tesnikishii.</title>
        <authorList>
            <person name="Kurbessoian T."/>
            <person name="Stajich J.E."/>
        </authorList>
    </citation>
    <scope>NUCLEOTIDE SEQUENCE</scope>
    <source>
        <strain evidence="4">TK_41</strain>
    </source>
</reference>
<sequence>MEHLPEEILIDILDYLDPEELISIQRTCTRFSKLARANPLWRYKSFEKSPSATMRQANSILNTLTNALQGLTLSERPVQPQDSTPNGLGSERIAESARARAVNQWDLSAKGEKVDWYSEYKARYAPLSANWLPDDVTAHSEIKGISSLSGTDKVIGYLEDDSVRIWDLSPTSSGKRQFRELGRSNLQASIQFPKFSLRPSEHLVVDCVSTSVSQQRAYVAAGNAVKEIDLDTLKVVSHSSYPYPITALSQPGPLDLPLTVGTQWSLHVLDPRTQATRASQSSVERIDEIPARPSKLTAMLPDISGESSLLPTIFRLPSLFSTKPVSPAPLSSSPSWRASEDTNSLPWNSYAKVEPGPLSILHHADNEILICGRFPSILSYDRRYFPQLQYVVHSSASLSAMASLPCPPARSPPSLSGTSTLVACGEYRGRGSLELYSLPHVRPGQQRPSIHESTSSTPPDDGDIDLTGIHHLASDSSLFSYKNRQTASNSKLLFVAAHGTKIVYSDSEGGLKWVERDGHSLVRRWNINAFQMGSANSIPASASVSGDLVARKIIPLHEDDSERGARGDADLLIWTGEKIGMVTTNPQYMDHEEMVQEIEGDIEEKREKAEQERKEEEYSKIMRQALERQADERRWMSRFRLKTTSRGW</sequence>
<dbReference type="InterPro" id="IPR036047">
    <property type="entry name" value="F-box-like_dom_sf"/>
</dbReference>
<dbReference type="GO" id="GO:0000209">
    <property type="term" value="P:protein polyubiquitination"/>
    <property type="evidence" value="ECO:0007669"/>
    <property type="project" value="TreeGrafter"/>
</dbReference>
<name>A0AA38XPE6_9EURO</name>
<feature type="compositionally biased region" description="Polar residues" evidence="2">
    <location>
        <begin position="446"/>
        <end position="458"/>
    </location>
</feature>
<keyword evidence="5" id="KW-1185">Reference proteome</keyword>
<organism evidence="4 5">
    <name type="scientific">Cladophialophora chaetospira</name>
    <dbReference type="NCBI Taxonomy" id="386627"/>
    <lineage>
        <taxon>Eukaryota</taxon>
        <taxon>Fungi</taxon>
        <taxon>Dikarya</taxon>
        <taxon>Ascomycota</taxon>
        <taxon>Pezizomycotina</taxon>
        <taxon>Eurotiomycetes</taxon>
        <taxon>Chaetothyriomycetidae</taxon>
        <taxon>Chaetothyriales</taxon>
        <taxon>Herpotrichiellaceae</taxon>
        <taxon>Cladophialophora</taxon>
    </lineage>
</organism>
<accession>A0AA38XPE6</accession>
<proteinExistence type="predicted"/>
<evidence type="ECO:0000256" key="2">
    <source>
        <dbReference type="SAM" id="MobiDB-lite"/>
    </source>
</evidence>
<dbReference type="SMART" id="SM00256">
    <property type="entry name" value="FBOX"/>
    <property type="match status" value="1"/>
</dbReference>
<gene>
    <name evidence="4" type="ORF">H2200_000413</name>
</gene>
<dbReference type="Proteomes" id="UP001172673">
    <property type="component" value="Unassembled WGS sequence"/>
</dbReference>
<dbReference type="EMBL" id="JAPDRK010000001">
    <property type="protein sequence ID" value="KAJ9616694.1"/>
    <property type="molecule type" value="Genomic_DNA"/>
</dbReference>
<feature type="coiled-coil region" evidence="1">
    <location>
        <begin position="588"/>
        <end position="628"/>
    </location>
</feature>
<evidence type="ECO:0000313" key="5">
    <source>
        <dbReference type="Proteomes" id="UP001172673"/>
    </source>
</evidence>
<dbReference type="PANTHER" id="PTHR13252">
    <property type="entry name" value="F-BOX ONLY PROTEIN 28"/>
    <property type="match status" value="1"/>
</dbReference>
<dbReference type="InterPro" id="IPR001810">
    <property type="entry name" value="F-box_dom"/>
</dbReference>
<dbReference type="Gene3D" id="1.20.1280.50">
    <property type="match status" value="1"/>
</dbReference>
<keyword evidence="1" id="KW-0175">Coiled coil</keyword>
<comment type="caution">
    <text evidence="4">The sequence shown here is derived from an EMBL/GenBank/DDBJ whole genome shotgun (WGS) entry which is preliminary data.</text>
</comment>
<evidence type="ECO:0000313" key="4">
    <source>
        <dbReference type="EMBL" id="KAJ9616694.1"/>
    </source>
</evidence>
<evidence type="ECO:0000259" key="3">
    <source>
        <dbReference type="PROSITE" id="PS50181"/>
    </source>
</evidence>
<dbReference type="PROSITE" id="PS50181">
    <property type="entry name" value="FBOX"/>
    <property type="match status" value="1"/>
</dbReference>
<dbReference type="SUPFAM" id="SSF81383">
    <property type="entry name" value="F-box domain"/>
    <property type="match status" value="1"/>
</dbReference>
<dbReference type="PANTHER" id="PTHR13252:SF9">
    <property type="entry name" value="F-BOX ONLY PROTEIN 28"/>
    <property type="match status" value="1"/>
</dbReference>
<protein>
    <recommendedName>
        <fullName evidence="3">F-box domain-containing protein</fullName>
    </recommendedName>
</protein>
<feature type="region of interest" description="Disordered" evidence="2">
    <location>
        <begin position="442"/>
        <end position="462"/>
    </location>
</feature>